<dbReference type="InterPro" id="IPR001986">
    <property type="entry name" value="Enolpyruvate_Tfrase_dom"/>
</dbReference>
<evidence type="ECO:0000256" key="8">
    <source>
        <dbReference type="ARBA" id="ARBA00023306"/>
    </source>
</evidence>
<reference evidence="17 18" key="1">
    <citation type="journal article" date="2016" name="Nat. Commun.">
        <title>Thousands of microbial genomes shed light on interconnected biogeochemical processes in an aquifer system.</title>
        <authorList>
            <person name="Anantharaman K."/>
            <person name="Brown C.T."/>
            <person name="Hug L.A."/>
            <person name="Sharon I."/>
            <person name="Castelle C.J."/>
            <person name="Probst A.J."/>
            <person name="Thomas B.C."/>
            <person name="Singh A."/>
            <person name="Wilkins M.J."/>
            <person name="Karaoz U."/>
            <person name="Brodie E.L."/>
            <person name="Williams K.H."/>
            <person name="Hubbard S.S."/>
            <person name="Banfield J.F."/>
        </authorList>
    </citation>
    <scope>NUCLEOTIDE SEQUENCE [LARGE SCALE GENOMIC DNA]</scope>
</reference>
<comment type="catalytic activity">
    <reaction evidence="15">
        <text>phosphoenolpyruvate + UDP-N-acetyl-alpha-D-glucosamine = UDP-N-acetyl-3-O-(1-carboxyvinyl)-alpha-D-glucosamine + phosphate</text>
        <dbReference type="Rhea" id="RHEA:18681"/>
        <dbReference type="ChEBI" id="CHEBI:43474"/>
        <dbReference type="ChEBI" id="CHEBI:57705"/>
        <dbReference type="ChEBI" id="CHEBI:58702"/>
        <dbReference type="ChEBI" id="CHEBI:68483"/>
        <dbReference type="EC" id="2.5.1.7"/>
    </reaction>
</comment>
<keyword evidence="6" id="KW-0133">Cell shape</keyword>
<dbReference type="Proteomes" id="UP000178603">
    <property type="component" value="Unassembled WGS sequence"/>
</dbReference>
<evidence type="ECO:0000313" key="17">
    <source>
        <dbReference type="EMBL" id="OGM53847.1"/>
    </source>
</evidence>
<dbReference type="EC" id="2.5.1.7" evidence="11"/>
<evidence type="ECO:0000256" key="14">
    <source>
        <dbReference type="ARBA" id="ARBA00042842"/>
    </source>
</evidence>
<feature type="domain" description="Enolpyruvate transferase" evidence="16">
    <location>
        <begin position="5"/>
        <end position="418"/>
    </location>
</feature>
<gene>
    <name evidence="17" type="ORF">A3E44_05520</name>
</gene>
<evidence type="ECO:0000256" key="4">
    <source>
        <dbReference type="ARBA" id="ARBA00022618"/>
    </source>
</evidence>
<keyword evidence="7" id="KW-0573">Peptidoglycan synthesis</keyword>
<dbReference type="GO" id="GO:0071555">
    <property type="term" value="P:cell wall organization"/>
    <property type="evidence" value="ECO:0007669"/>
    <property type="project" value="UniProtKB-KW"/>
</dbReference>
<comment type="pathway">
    <text evidence="2">Cell wall biogenesis; peptidoglycan biosynthesis.</text>
</comment>
<keyword evidence="3" id="KW-0963">Cytoplasm</keyword>
<keyword evidence="9" id="KW-0961">Cell wall biogenesis/degradation</keyword>
<keyword evidence="5" id="KW-0808">Transferase</keyword>
<dbReference type="EMBL" id="MGGW01000020">
    <property type="protein sequence ID" value="OGM53847.1"/>
    <property type="molecule type" value="Genomic_DNA"/>
</dbReference>
<evidence type="ECO:0000256" key="1">
    <source>
        <dbReference type="ARBA" id="ARBA00004496"/>
    </source>
</evidence>
<protein>
    <recommendedName>
        <fullName evidence="12">UDP-N-acetylglucosamine 1-carboxyvinyltransferase</fullName>
        <ecNumber evidence="11">2.5.1.7</ecNumber>
    </recommendedName>
    <alternativeName>
        <fullName evidence="13">Enoylpyruvate transferase</fullName>
    </alternativeName>
    <alternativeName>
        <fullName evidence="14">UDP-N-acetylglucosamine enolpyruvyl transferase</fullName>
    </alternativeName>
</protein>
<dbReference type="GO" id="GO:0009252">
    <property type="term" value="P:peptidoglycan biosynthetic process"/>
    <property type="evidence" value="ECO:0007669"/>
    <property type="project" value="UniProtKB-KW"/>
</dbReference>
<dbReference type="PANTHER" id="PTHR43783">
    <property type="entry name" value="UDP-N-ACETYLGLUCOSAMINE 1-CARBOXYVINYLTRANSFERASE"/>
    <property type="match status" value="1"/>
</dbReference>
<dbReference type="GO" id="GO:0008360">
    <property type="term" value="P:regulation of cell shape"/>
    <property type="evidence" value="ECO:0007669"/>
    <property type="project" value="UniProtKB-KW"/>
</dbReference>
<evidence type="ECO:0000256" key="6">
    <source>
        <dbReference type="ARBA" id="ARBA00022960"/>
    </source>
</evidence>
<dbReference type="Pfam" id="PF00275">
    <property type="entry name" value="EPSP_synthase"/>
    <property type="match status" value="1"/>
</dbReference>
<evidence type="ECO:0000256" key="12">
    <source>
        <dbReference type="ARBA" id="ARBA00039754"/>
    </source>
</evidence>
<dbReference type="GO" id="GO:0008760">
    <property type="term" value="F:UDP-N-acetylglucosamine 1-carboxyvinyltransferase activity"/>
    <property type="evidence" value="ECO:0007669"/>
    <property type="project" value="UniProtKB-EC"/>
</dbReference>
<dbReference type="NCBIfam" id="NF006873">
    <property type="entry name" value="PRK09369.1"/>
    <property type="match status" value="1"/>
</dbReference>
<proteinExistence type="inferred from homology"/>
<evidence type="ECO:0000256" key="15">
    <source>
        <dbReference type="ARBA" id="ARBA00047527"/>
    </source>
</evidence>
<dbReference type="InterPro" id="IPR050068">
    <property type="entry name" value="MurA_subfamily"/>
</dbReference>
<comment type="subcellular location">
    <subcellularLocation>
        <location evidence="1">Cytoplasm</location>
    </subcellularLocation>
</comment>
<dbReference type="GO" id="GO:0005737">
    <property type="term" value="C:cytoplasm"/>
    <property type="evidence" value="ECO:0007669"/>
    <property type="project" value="UniProtKB-SubCell"/>
</dbReference>
<evidence type="ECO:0000313" key="18">
    <source>
        <dbReference type="Proteomes" id="UP000178603"/>
    </source>
</evidence>
<dbReference type="PANTHER" id="PTHR43783:SF1">
    <property type="entry name" value="UDP-N-ACETYLGLUCOSAMINE 1-CARBOXYVINYLTRANSFERASE"/>
    <property type="match status" value="1"/>
</dbReference>
<comment type="caution">
    <text evidence="17">The sequence shown here is derived from an EMBL/GenBank/DDBJ whole genome shotgun (WGS) entry which is preliminary data.</text>
</comment>
<name>A0A1F8APZ8_9BACT</name>
<evidence type="ECO:0000256" key="13">
    <source>
        <dbReference type="ARBA" id="ARBA00042443"/>
    </source>
</evidence>
<evidence type="ECO:0000256" key="2">
    <source>
        <dbReference type="ARBA" id="ARBA00004752"/>
    </source>
</evidence>
<keyword evidence="4" id="KW-0132">Cell division</keyword>
<dbReference type="AlphaFoldDB" id="A0A1F8APZ8"/>
<dbReference type="SUPFAM" id="SSF55205">
    <property type="entry name" value="EPT/RTPC-like"/>
    <property type="match status" value="1"/>
</dbReference>
<comment type="similarity">
    <text evidence="10">Belongs to the EPSP synthase family. MurA subfamily.</text>
</comment>
<evidence type="ECO:0000256" key="5">
    <source>
        <dbReference type="ARBA" id="ARBA00022679"/>
    </source>
</evidence>
<evidence type="ECO:0000256" key="7">
    <source>
        <dbReference type="ARBA" id="ARBA00022984"/>
    </source>
</evidence>
<dbReference type="InterPro" id="IPR013792">
    <property type="entry name" value="RNA3'P_cycl/enolpyr_Trfase_a/b"/>
</dbReference>
<accession>A0A1F8APZ8</accession>
<dbReference type="GO" id="GO:0051301">
    <property type="term" value="P:cell division"/>
    <property type="evidence" value="ECO:0007669"/>
    <property type="project" value="UniProtKB-KW"/>
</dbReference>
<keyword evidence="8" id="KW-0131">Cell cycle</keyword>
<evidence type="ECO:0000256" key="9">
    <source>
        <dbReference type="ARBA" id="ARBA00023316"/>
    </source>
</evidence>
<sequence length="428" mass="45654">MDIVVKGGQTLAGEVTPSGSKNSAVAIIPATVLFDKPVKLTNIPDITDVASLVDILRGFGSKIKWDKTKKIIDIDNKNLSFEKVDSESLGKMRGTSLLWGPMLMRFGKVNFGQLPGGCTLGFRTLSPHYKALESLGVQVANRGDGVVMDASHVVAGTVWMSEMSPTATANVIMLATGLSGVTKIVGAASEPQVQDLCNFLASAGAKISGIGSSVLVVEGVKSLSSVTHDILSDHYEITTFLAMGAVTGGEVRVKNATPDYFGYINQVFSKFGIVISYDGDTAVVKKGQKVALKYEEGRNLMTVKAQPWPGLPVDTLPLFIPIALTAASGHVLFHNWMYEAGLFWTSQLTKLGANIVMADPHRVIVLSGSKLKGAKMEAPYIIRATVAMVMAAMVSQGDSEILNAEALYRGHPHFAENLKKLGASIKEK</sequence>
<organism evidence="17 18">
    <name type="scientific">Candidatus Woesebacteria bacterium RIFCSPHIGHO2_12_FULL_41_24</name>
    <dbReference type="NCBI Taxonomy" id="1802510"/>
    <lineage>
        <taxon>Bacteria</taxon>
        <taxon>Candidatus Woeseibacteriota</taxon>
    </lineage>
</organism>
<evidence type="ECO:0000256" key="11">
    <source>
        <dbReference type="ARBA" id="ARBA00039108"/>
    </source>
</evidence>
<evidence type="ECO:0000259" key="16">
    <source>
        <dbReference type="Pfam" id="PF00275"/>
    </source>
</evidence>
<evidence type="ECO:0000256" key="3">
    <source>
        <dbReference type="ARBA" id="ARBA00022490"/>
    </source>
</evidence>
<evidence type="ECO:0000256" key="10">
    <source>
        <dbReference type="ARBA" id="ARBA00038367"/>
    </source>
</evidence>
<dbReference type="InterPro" id="IPR036968">
    <property type="entry name" value="Enolpyruvate_Tfrase_sf"/>
</dbReference>
<dbReference type="Gene3D" id="3.65.10.10">
    <property type="entry name" value="Enolpyruvate transferase domain"/>
    <property type="match status" value="2"/>
</dbReference>